<proteinExistence type="inferred from homology"/>
<protein>
    <recommendedName>
        <fullName evidence="3">Mannose-6-phosphate isomerase</fullName>
        <ecNumber evidence="3">5.3.1.8</ecNumber>
    </recommendedName>
</protein>
<dbReference type="PANTHER" id="PTHR42742:SF3">
    <property type="entry name" value="FRUCTOKINASE"/>
    <property type="match status" value="1"/>
</dbReference>
<organism evidence="6 7">
    <name type="scientific">Jeotgalibacillus terrae</name>
    <dbReference type="NCBI Taxonomy" id="587735"/>
    <lineage>
        <taxon>Bacteria</taxon>
        <taxon>Bacillati</taxon>
        <taxon>Bacillota</taxon>
        <taxon>Bacilli</taxon>
        <taxon>Bacillales</taxon>
        <taxon>Caryophanaceae</taxon>
        <taxon>Jeotgalibacillus</taxon>
    </lineage>
</organism>
<dbReference type="Pfam" id="PF21621">
    <property type="entry name" value="MPI_cupin_dom"/>
    <property type="match status" value="1"/>
</dbReference>
<dbReference type="EC" id="5.3.1.8" evidence="3"/>
<name>A0ABW5ZJM4_9BACL</name>
<dbReference type="Gene3D" id="2.60.120.10">
    <property type="entry name" value="Jelly Rolls"/>
    <property type="match status" value="2"/>
</dbReference>
<dbReference type="PIRSF" id="PIRSF036894">
    <property type="entry name" value="PMI_Firm_short"/>
    <property type="match status" value="1"/>
</dbReference>
<dbReference type="InterPro" id="IPR046457">
    <property type="entry name" value="PMI_typeI_cat"/>
</dbReference>
<keyword evidence="2 3" id="KW-0862">Zinc</keyword>
<dbReference type="GO" id="GO:0016853">
    <property type="term" value="F:isomerase activity"/>
    <property type="evidence" value="ECO:0007669"/>
    <property type="project" value="UniProtKB-KW"/>
</dbReference>
<evidence type="ECO:0000256" key="2">
    <source>
        <dbReference type="ARBA" id="ARBA00022833"/>
    </source>
</evidence>
<dbReference type="EMBL" id="JBHUPG010000023">
    <property type="protein sequence ID" value="MFD2912717.1"/>
    <property type="molecule type" value="Genomic_DNA"/>
</dbReference>
<dbReference type="PANTHER" id="PTHR42742">
    <property type="entry name" value="TRANSCRIPTIONAL REPRESSOR MPRA"/>
    <property type="match status" value="1"/>
</dbReference>
<comment type="similarity">
    <text evidence="3">Belongs to the mannose-6-phosphate isomerase type 1 family.</text>
</comment>
<keyword evidence="3 6" id="KW-0413">Isomerase</keyword>
<comment type="caution">
    <text evidence="6">The sequence shown here is derived from an EMBL/GenBank/DDBJ whole genome shotgun (WGS) entry which is preliminary data.</text>
</comment>
<feature type="domain" description="Mannose-6-phosphate isomerase cupin" evidence="5">
    <location>
        <begin position="241"/>
        <end position="312"/>
    </location>
</feature>
<evidence type="ECO:0000259" key="5">
    <source>
        <dbReference type="Pfam" id="PF21621"/>
    </source>
</evidence>
<dbReference type="SUPFAM" id="SSF51182">
    <property type="entry name" value="RmlC-like cupins"/>
    <property type="match status" value="1"/>
</dbReference>
<dbReference type="Proteomes" id="UP001597561">
    <property type="component" value="Unassembled WGS sequence"/>
</dbReference>
<comment type="cofactor">
    <cofactor evidence="3">
        <name>Zn(2+)</name>
        <dbReference type="ChEBI" id="CHEBI:29105"/>
    </cofactor>
</comment>
<dbReference type="RefSeq" id="WP_204729737.1">
    <property type="nucleotide sequence ID" value="NZ_JAFBDK010000010.1"/>
</dbReference>
<dbReference type="InterPro" id="IPR051804">
    <property type="entry name" value="Carb_Metab_Reg_Kinase/Isom"/>
</dbReference>
<gene>
    <name evidence="6" type="ORF">ACFS5P_12590</name>
</gene>
<evidence type="ECO:0000256" key="1">
    <source>
        <dbReference type="ARBA" id="ARBA00022723"/>
    </source>
</evidence>
<reference evidence="7" key="1">
    <citation type="journal article" date="2019" name="Int. J. Syst. Evol. Microbiol.">
        <title>The Global Catalogue of Microorganisms (GCM) 10K type strain sequencing project: providing services to taxonomists for standard genome sequencing and annotation.</title>
        <authorList>
            <consortium name="The Broad Institute Genomics Platform"/>
            <consortium name="The Broad Institute Genome Sequencing Center for Infectious Disease"/>
            <person name="Wu L."/>
            <person name="Ma J."/>
        </authorList>
    </citation>
    <scope>NUCLEOTIDE SEQUENCE [LARGE SCALE GENOMIC DNA]</scope>
    <source>
        <strain evidence="7">KCTC 13528</strain>
    </source>
</reference>
<sequence>MTIYKLTPTFQNRIWGGRKLETDFGYVLPDGPVGECWGISAHPNGQSLIENGPFKGRTLASLWKNHREEVFGQYDLDEFPLLVKVLDAKDDLSVQVHPNDQQALALEGEPYGKTECWYILDAEPGAELIIGHSALTAEEFRARVEAGEWDQLLQRHSVQTGDFVFVESGTIHAIGAGILILEIQQSSDITYRVYDFDRKDTNGKKRELHIDKAIKVSAIPYKEPDVKPILLKAEHGRVTQLIDRKEFTVIHHQANTGYTLPDSEEFLLLTVINGSGKLADKAGGMAVSKGDHLLVPRKSGTITVDGDITFITACQK</sequence>
<keyword evidence="7" id="KW-1185">Reference proteome</keyword>
<evidence type="ECO:0000259" key="4">
    <source>
        <dbReference type="Pfam" id="PF20511"/>
    </source>
</evidence>
<dbReference type="InterPro" id="IPR014628">
    <property type="entry name" value="Man6P_isomerase_Firm_short"/>
</dbReference>
<evidence type="ECO:0000313" key="6">
    <source>
        <dbReference type="EMBL" id="MFD2912717.1"/>
    </source>
</evidence>
<keyword evidence="1 3" id="KW-0479">Metal-binding</keyword>
<dbReference type="CDD" id="cd07010">
    <property type="entry name" value="cupin_PMI_type_I_N_bac"/>
    <property type="match status" value="1"/>
</dbReference>
<evidence type="ECO:0000313" key="7">
    <source>
        <dbReference type="Proteomes" id="UP001597561"/>
    </source>
</evidence>
<comment type="catalytic activity">
    <reaction evidence="3">
        <text>D-mannose 6-phosphate = D-fructose 6-phosphate</text>
        <dbReference type="Rhea" id="RHEA:12356"/>
        <dbReference type="ChEBI" id="CHEBI:58735"/>
        <dbReference type="ChEBI" id="CHEBI:61527"/>
        <dbReference type="EC" id="5.3.1.8"/>
    </reaction>
</comment>
<evidence type="ECO:0000256" key="3">
    <source>
        <dbReference type="PIRNR" id="PIRNR036894"/>
    </source>
</evidence>
<accession>A0ABW5ZJM4</accession>
<dbReference type="Pfam" id="PF20511">
    <property type="entry name" value="PMI_typeI_cat"/>
    <property type="match status" value="1"/>
</dbReference>
<dbReference type="InterPro" id="IPR049071">
    <property type="entry name" value="MPI_cupin_dom"/>
</dbReference>
<dbReference type="InterPro" id="IPR011051">
    <property type="entry name" value="RmlC_Cupin_sf"/>
</dbReference>
<dbReference type="InterPro" id="IPR014710">
    <property type="entry name" value="RmlC-like_jellyroll"/>
</dbReference>
<feature type="domain" description="Phosphomannose isomerase type I catalytic" evidence="4">
    <location>
        <begin position="3"/>
        <end position="106"/>
    </location>
</feature>